<evidence type="ECO:0000313" key="2">
    <source>
        <dbReference type="EMBL" id="KFI69817.1"/>
    </source>
</evidence>
<feature type="domain" description="DUF1902" evidence="1">
    <location>
        <begin position="5"/>
        <end position="41"/>
    </location>
</feature>
<dbReference type="Proteomes" id="UP000029024">
    <property type="component" value="Unassembled WGS sequence"/>
</dbReference>
<dbReference type="RefSeq" id="WP_161788221.1">
    <property type="nucleotide sequence ID" value="NZ_JBMFCW010000017.1"/>
</dbReference>
<comment type="caution">
    <text evidence="2">The sequence shown here is derived from an EMBL/GenBank/DDBJ whole genome shotgun (WGS) entry which is preliminary data.</text>
</comment>
<gene>
    <name evidence="2" type="ORF">BLSS_0118</name>
</gene>
<sequence length="111" mass="12613">MDTRQVNITYHREDGVWWAESDDMPGFSAAGDTFAETRKLAREDIPFFFDDNEPTTIREFLDNGTEVVPNNTIFVFPTPELMKNGGKGEYFEPANVSTTANQGIEERRMVA</sequence>
<dbReference type="AlphaFoldDB" id="A0A087BFL7"/>
<dbReference type="Pfam" id="PF08972">
    <property type="entry name" value="DUF1902"/>
    <property type="match status" value="1"/>
</dbReference>
<dbReference type="Gene3D" id="3.30.2390.10">
    <property type="entry name" value="TTHA1013-like"/>
    <property type="match status" value="1"/>
</dbReference>
<reference evidence="2 3" key="1">
    <citation type="submission" date="2014-03" db="EMBL/GenBank/DDBJ databases">
        <title>Genomics of Bifidobacteria.</title>
        <authorList>
            <person name="Ventura M."/>
            <person name="Milani C."/>
            <person name="Lugli G.A."/>
        </authorList>
    </citation>
    <scope>NUCLEOTIDE SEQUENCE [LARGE SCALE GENOMIC DNA]</scope>
    <source>
        <strain evidence="2 3">LMG 21814</strain>
    </source>
</reference>
<dbReference type="SUPFAM" id="SSF143100">
    <property type="entry name" value="TTHA1013/TTHA0281-like"/>
    <property type="match status" value="1"/>
</dbReference>
<dbReference type="InterPro" id="IPR015066">
    <property type="entry name" value="DUF1902"/>
</dbReference>
<organism evidence="2 3">
    <name type="scientific">Bifidobacterium longum subsp. suis</name>
    <dbReference type="NCBI Taxonomy" id="1695"/>
    <lineage>
        <taxon>Bacteria</taxon>
        <taxon>Bacillati</taxon>
        <taxon>Actinomycetota</taxon>
        <taxon>Actinomycetes</taxon>
        <taxon>Bifidobacteriales</taxon>
        <taxon>Bifidobacteriaceae</taxon>
        <taxon>Bifidobacterium</taxon>
    </lineage>
</organism>
<proteinExistence type="predicted"/>
<protein>
    <recommendedName>
        <fullName evidence="1">DUF1902 domain-containing protein</fullName>
    </recommendedName>
</protein>
<name>A0A087BFL7_BIFLN</name>
<evidence type="ECO:0000313" key="3">
    <source>
        <dbReference type="Proteomes" id="UP000029024"/>
    </source>
</evidence>
<accession>A0A087BFL7</accession>
<dbReference type="InterPro" id="IPR035069">
    <property type="entry name" value="TTHA1013/TTHA0281-like"/>
</dbReference>
<evidence type="ECO:0000259" key="1">
    <source>
        <dbReference type="Pfam" id="PF08972"/>
    </source>
</evidence>
<dbReference type="EMBL" id="JGZA01000015">
    <property type="protein sequence ID" value="KFI69817.1"/>
    <property type="molecule type" value="Genomic_DNA"/>
</dbReference>